<keyword evidence="3 4" id="KW-0326">Glycosidase</keyword>
<feature type="domain" description="Glycoside hydrolase family 5" evidence="6">
    <location>
        <begin position="55"/>
        <end position="329"/>
    </location>
</feature>
<feature type="chain" id="PRO_5002003395" description="Glycoside hydrolase family 5 domain-containing protein" evidence="5">
    <location>
        <begin position="38"/>
        <end position="455"/>
    </location>
</feature>
<feature type="signal peptide" evidence="5">
    <location>
        <begin position="1"/>
        <end position="37"/>
    </location>
</feature>
<organism evidence="8 9">
    <name type="scientific">Flavobacterium subsaxonicum WB 4.1-42 = DSM 21790</name>
    <dbReference type="NCBI Taxonomy" id="1121898"/>
    <lineage>
        <taxon>Bacteria</taxon>
        <taxon>Pseudomonadati</taxon>
        <taxon>Bacteroidota</taxon>
        <taxon>Flavobacteriia</taxon>
        <taxon>Flavobacteriales</taxon>
        <taxon>Flavobacteriaceae</taxon>
        <taxon>Flavobacterium</taxon>
    </lineage>
</organism>
<dbReference type="Gene3D" id="3.20.20.80">
    <property type="entry name" value="Glycosidases"/>
    <property type="match status" value="1"/>
</dbReference>
<sequence>MFHNQKFSNSYNFKSTNPMKKVTFLVLLCLLSFSGFSQTPQTLRVINKQLTLTNGDTVTLRGINYPLIDDGGISLSNAAQYQHKIDQAALTGANCIRLPWYTNGKHWRDVQTPGTINGYVNNGHLSNIIGYCIQKGMIPILELHDPGFITCSNDWTYFNSTVKNWWKSPEVLELIEEHEEHLIINLANEFGYVMWGNDGALNTFKTNYNTLISELRALNVDVPIMIDAPDCGQSSTQLLSIAESMVTSDPDHNLIFSAHAYWYSYANTQAAVQTKLNQANNTNVCFVLGEVANTQDDATCGQYSLANLYPIILQEACTRNIGWLAWTYDQDCSSPRELTSDGEFANLTTYGNDIVYNTTYGLISGTCNAQPVMATNALTATKTLTAYPNPITETVSFTHATEIKQVQVYNLLGTLVKTISSGFTNVGMHDLSAGVYLFKATTLDGRTYQQKIIKN</sequence>
<dbReference type="InterPro" id="IPR001547">
    <property type="entry name" value="Glyco_hydro_5"/>
</dbReference>
<dbReference type="GO" id="GO:0004553">
    <property type="term" value="F:hydrolase activity, hydrolyzing O-glycosyl compounds"/>
    <property type="evidence" value="ECO:0007669"/>
    <property type="project" value="InterPro"/>
</dbReference>
<dbReference type="Pfam" id="PF18962">
    <property type="entry name" value="Por_Secre_tail"/>
    <property type="match status" value="1"/>
</dbReference>
<dbReference type="PANTHER" id="PTHR34142:SF1">
    <property type="entry name" value="GLYCOSIDE HYDROLASE FAMILY 5 DOMAIN-CONTAINING PROTEIN"/>
    <property type="match status" value="1"/>
</dbReference>
<evidence type="ECO:0000259" key="7">
    <source>
        <dbReference type="Pfam" id="PF18962"/>
    </source>
</evidence>
<name>A0A0A2MIH0_9FLAO</name>
<keyword evidence="9" id="KW-1185">Reference proteome</keyword>
<dbReference type="eggNOG" id="COG2730">
    <property type="taxonomic scope" value="Bacteria"/>
</dbReference>
<evidence type="ECO:0000259" key="6">
    <source>
        <dbReference type="Pfam" id="PF00150"/>
    </source>
</evidence>
<gene>
    <name evidence="8" type="ORF">Q766_18445</name>
</gene>
<comment type="similarity">
    <text evidence="4">Belongs to the glycosyl hydrolase 5 (cellulase A) family.</text>
</comment>
<evidence type="ECO:0000256" key="1">
    <source>
        <dbReference type="ARBA" id="ARBA00022729"/>
    </source>
</evidence>
<comment type="caution">
    <text evidence="8">The sequence shown here is derived from an EMBL/GenBank/DDBJ whole genome shotgun (WGS) entry which is preliminary data.</text>
</comment>
<proteinExistence type="inferred from homology"/>
<dbReference type="InterPro" id="IPR026444">
    <property type="entry name" value="Secre_tail"/>
</dbReference>
<reference evidence="8 9" key="1">
    <citation type="submission" date="2013-09" db="EMBL/GenBank/DDBJ databases">
        <authorList>
            <person name="Zeng Z."/>
            <person name="Chen C."/>
        </authorList>
    </citation>
    <scope>NUCLEOTIDE SEQUENCE [LARGE SCALE GENOMIC DNA]</scope>
    <source>
        <strain evidence="8 9">WB 4.1-42</strain>
    </source>
</reference>
<evidence type="ECO:0000313" key="8">
    <source>
        <dbReference type="EMBL" id="KGO91396.1"/>
    </source>
</evidence>
<evidence type="ECO:0000256" key="5">
    <source>
        <dbReference type="SAM" id="SignalP"/>
    </source>
</evidence>
<dbReference type="Pfam" id="PF00150">
    <property type="entry name" value="Cellulase"/>
    <property type="match status" value="1"/>
</dbReference>
<evidence type="ECO:0000256" key="2">
    <source>
        <dbReference type="ARBA" id="ARBA00022801"/>
    </source>
</evidence>
<dbReference type="NCBIfam" id="TIGR04183">
    <property type="entry name" value="Por_Secre_tail"/>
    <property type="match status" value="1"/>
</dbReference>
<evidence type="ECO:0000256" key="4">
    <source>
        <dbReference type="RuleBase" id="RU361153"/>
    </source>
</evidence>
<evidence type="ECO:0008006" key="10">
    <source>
        <dbReference type="Google" id="ProtNLM"/>
    </source>
</evidence>
<keyword evidence="2 4" id="KW-0378">Hydrolase</keyword>
<feature type="domain" description="Secretion system C-terminal sorting" evidence="7">
    <location>
        <begin position="387"/>
        <end position="453"/>
    </location>
</feature>
<dbReference type="PANTHER" id="PTHR34142">
    <property type="entry name" value="ENDO-BETA-1,4-GLUCANASE A"/>
    <property type="match status" value="1"/>
</dbReference>
<dbReference type="AlphaFoldDB" id="A0A0A2MIH0"/>
<keyword evidence="1 5" id="KW-0732">Signal</keyword>
<dbReference type="Proteomes" id="UP000030111">
    <property type="component" value="Unassembled WGS sequence"/>
</dbReference>
<dbReference type="GO" id="GO:0009251">
    <property type="term" value="P:glucan catabolic process"/>
    <property type="evidence" value="ECO:0007669"/>
    <property type="project" value="TreeGrafter"/>
</dbReference>
<protein>
    <recommendedName>
        <fullName evidence="10">Glycoside hydrolase family 5 domain-containing protein</fullName>
    </recommendedName>
</protein>
<evidence type="ECO:0000256" key="3">
    <source>
        <dbReference type="ARBA" id="ARBA00023295"/>
    </source>
</evidence>
<dbReference type="EMBL" id="JRLY01000020">
    <property type="protein sequence ID" value="KGO91396.1"/>
    <property type="molecule type" value="Genomic_DNA"/>
</dbReference>
<evidence type="ECO:0000313" key="9">
    <source>
        <dbReference type="Proteomes" id="UP000030111"/>
    </source>
</evidence>
<dbReference type="InterPro" id="IPR017853">
    <property type="entry name" value="GH"/>
</dbReference>
<accession>A0A0A2MIH0</accession>
<dbReference type="OrthoDB" id="9800925at2"/>
<dbReference type="STRING" id="1121898.GCA_000422725_02327"/>
<dbReference type="SUPFAM" id="SSF51445">
    <property type="entry name" value="(Trans)glycosidases"/>
    <property type="match status" value="1"/>
</dbReference>